<accession>A4BL34</accession>
<gene>
    <name evidence="1" type="ORF">NB231_14418</name>
</gene>
<proteinExistence type="predicted"/>
<dbReference type="Gene3D" id="1.20.1050.10">
    <property type="match status" value="1"/>
</dbReference>
<dbReference type="HOGENOM" id="CLU_3009700_0_0_6"/>
<evidence type="ECO:0000313" key="1">
    <source>
        <dbReference type="EMBL" id="EAR23022.1"/>
    </source>
</evidence>
<reference evidence="1 2" key="1">
    <citation type="submission" date="2006-02" db="EMBL/GenBank/DDBJ databases">
        <authorList>
            <person name="Waterbury J."/>
            <person name="Ferriera S."/>
            <person name="Johnson J."/>
            <person name="Kravitz S."/>
            <person name="Halpern A."/>
            <person name="Remington K."/>
            <person name="Beeson K."/>
            <person name="Tran B."/>
            <person name="Rogers Y.-H."/>
            <person name="Friedman R."/>
            <person name="Venter J.C."/>
        </authorList>
    </citation>
    <scope>NUCLEOTIDE SEQUENCE [LARGE SCALE GENOMIC DNA]</scope>
    <source>
        <strain evidence="1 2">Nb-231</strain>
    </source>
</reference>
<dbReference type="EMBL" id="AAOF01000001">
    <property type="protein sequence ID" value="EAR23022.1"/>
    <property type="molecule type" value="Genomic_DNA"/>
</dbReference>
<dbReference type="AlphaFoldDB" id="A4BL34"/>
<dbReference type="Proteomes" id="UP000003374">
    <property type="component" value="Unassembled WGS sequence"/>
</dbReference>
<dbReference type="STRING" id="314278.NB231_14418"/>
<sequence>MGDPEQPDLGDLAIASAIGYLDLRLSEIGWQQRETGLAQWCKQIDERPSLAQTRPA</sequence>
<organism evidence="1 2">
    <name type="scientific">Nitrococcus mobilis Nb-231</name>
    <dbReference type="NCBI Taxonomy" id="314278"/>
    <lineage>
        <taxon>Bacteria</taxon>
        <taxon>Pseudomonadati</taxon>
        <taxon>Pseudomonadota</taxon>
        <taxon>Gammaproteobacteria</taxon>
        <taxon>Chromatiales</taxon>
        <taxon>Ectothiorhodospiraceae</taxon>
        <taxon>Nitrococcus</taxon>
    </lineage>
</organism>
<protein>
    <recommendedName>
        <fullName evidence="3">Glutathione S-transferase</fullName>
    </recommendedName>
</protein>
<evidence type="ECO:0000313" key="2">
    <source>
        <dbReference type="Proteomes" id="UP000003374"/>
    </source>
</evidence>
<dbReference type="OrthoDB" id="9782992at2"/>
<dbReference type="RefSeq" id="WP_005003850.1">
    <property type="nucleotide sequence ID" value="NZ_CH672427.1"/>
</dbReference>
<name>A4BL34_9GAMM</name>
<comment type="caution">
    <text evidence="1">The sequence shown here is derived from an EMBL/GenBank/DDBJ whole genome shotgun (WGS) entry which is preliminary data.</text>
</comment>
<evidence type="ECO:0008006" key="3">
    <source>
        <dbReference type="Google" id="ProtNLM"/>
    </source>
</evidence>
<keyword evidence="2" id="KW-1185">Reference proteome</keyword>